<dbReference type="RefSeq" id="XP_044554077.1">
    <property type="nucleotide sequence ID" value="XM_044688201.1"/>
</dbReference>
<feature type="transmembrane region" description="Helical" evidence="1">
    <location>
        <begin position="713"/>
        <end position="739"/>
    </location>
</feature>
<evidence type="ECO:0000313" key="3">
    <source>
        <dbReference type="EMBL" id="KAG2392183.1"/>
    </source>
</evidence>
<feature type="transmembrane region" description="Helical" evidence="1">
    <location>
        <begin position="341"/>
        <end position="362"/>
    </location>
</feature>
<dbReference type="InterPro" id="IPR035965">
    <property type="entry name" value="PAS-like_dom_sf"/>
</dbReference>
<evidence type="ECO:0000313" key="4">
    <source>
        <dbReference type="Proteomes" id="UP000816034"/>
    </source>
</evidence>
<keyword evidence="1" id="KW-0812">Transmembrane</keyword>
<gene>
    <name evidence="3" type="ORF">C9374_012435</name>
</gene>
<dbReference type="GeneID" id="68104889"/>
<sequence length="1502" mass="169168">MTTTSFREDTSASSSVEGIPVSVNSQLQLAQQQAQQNGNTGSIYLSESAHNTATNTSSSDGYSMAAHTVDMVTKMIVSLEDRQVKKGWKLYIVYLFMYAHLIWTQMMTPTIRDYQWGQYGAYVFQVLNFPTTFLLDMIPYKANVVLACIVAFFILLNVVLFGLALRFTMKPSKYFKKLKEALRFISFFLRTFSLTILFILLGFFDCDVNSLITVTITSAGSSTVSQMAPLNRFPGNACTESNNAIMMAISAVAVLSLLILFPLSELILTNSNPLSKVPLIRDNSLVVMLVGELSMLQLVVSFVIPKQFSYASAAFNVITSVVSCGIFFYFIPFLRRYDNSLYFGACCGRVGASIGSLISSAANIDSDLPAFNDMGGGYTGMTLGLIMTMFVAGTCFMELYLRFHAKKMRDYLMNSVVTSQTDLDLFEKHLLFGVEKSATSLYNDLEESKAISSLYIFLKLSLKSGERNVRGSDYADSDLSLAFIKGLAHQKAFNDISLLVISALIIQVKWQGESNCSIFAQSLLRRALKQHPNIFNKLFIQERMKEVESMSQSNNALFEASSQIESLEKNQAALLALHRDFWKECANEHINFDTLENIIRLNANFLENFEFNKELAQQLFAEANSIEDDETKKRKGGLNSSSKKGNRVAPAASSEYYSKYEISSAIPLDESFTEIGAEAKDDGFELESAFDNPQMKKENIFRQALFNSRDHKLFSIILVVYFALAFGIMIASIALSVYYSQAVMSQVPYVEQVCFPGTIPMSTIRNIRATQNWVNVFYLFGYSWPSTNDGFPTVTKLFYITDHITQLTRSIDFFNRLIAVAQANTFSNDVYSEYSENKYTLYFPNEDPYKKNVYTGSYSSKNASIYEITNALITATQNVITNYPLSTLLSIETGNNTFQRTQTLLNRVAAHSYFNPLTDYNFMFLWINRENTAAAYESFCKAYLDRSFSVINNSMNEFVIYLATILSFFVLISILFFIYIYYELKYLRKVSRIFGNQIQKDVVGKIFQTLSKKAESGAVHQRKRFSLNKASAKYIILPLFIFGVSCVAVCVALMFTESNLNANTSSLTMSKVRLSVQAALSVERASINIGETFTYYGASEITKSNSPLPPLFNRTVNFGDTNLWNTTNFEFLITRISRRTAELTKQFSSLIYGDASKGLSSIIGQYPAVDTIITIGMDNCTDYMKKNNITYTFTSNLLYCRGMEKVLSDFVTLSSLVITDSRKAYLLQQDALANNTLLSPVSVAMQHYTIFRTAAPLLNKFVMFIREFVKSSSQPSSIVVTVSAIFGILLTFSSFVGIWFMFSNYWNHIQTLRLMLNYIPIEMMDRNETLREYMLNHSVDLITKKKAKKKKNLNGDDDCIHNLKIVFNSSVEGAIICSESGEMELFNASGLRMFGMKMIDILGSSIYDLFDESARTEIKKRVDALVGKSKQTADAVSSSSMEDMTVTNQLVESIEVNCIRKNMTKFPAKFTFYVVNLEGRIGTSMVVTFKDITLEKKQNALL</sequence>
<dbReference type="InterPro" id="IPR000014">
    <property type="entry name" value="PAS"/>
</dbReference>
<keyword evidence="4" id="KW-1185">Reference proteome</keyword>
<protein>
    <recommendedName>
        <fullName evidence="2">PAS domain-containing protein</fullName>
    </recommendedName>
</protein>
<feature type="transmembrane region" description="Helical" evidence="1">
    <location>
        <begin position="382"/>
        <end position="401"/>
    </location>
</feature>
<dbReference type="Pfam" id="PF13426">
    <property type="entry name" value="PAS_9"/>
    <property type="match status" value="1"/>
</dbReference>
<dbReference type="SMART" id="SM00091">
    <property type="entry name" value="PAS"/>
    <property type="match status" value="1"/>
</dbReference>
<evidence type="ECO:0000259" key="2">
    <source>
        <dbReference type="PROSITE" id="PS50112"/>
    </source>
</evidence>
<feature type="transmembrane region" description="Helical" evidence="1">
    <location>
        <begin position="181"/>
        <end position="204"/>
    </location>
</feature>
<organism evidence="3 4">
    <name type="scientific">Naegleria lovaniensis</name>
    <name type="common">Amoeba</name>
    <dbReference type="NCBI Taxonomy" id="51637"/>
    <lineage>
        <taxon>Eukaryota</taxon>
        <taxon>Discoba</taxon>
        <taxon>Heterolobosea</taxon>
        <taxon>Tetramitia</taxon>
        <taxon>Eutetramitia</taxon>
        <taxon>Vahlkampfiidae</taxon>
        <taxon>Naegleria</taxon>
    </lineage>
</organism>
<feature type="domain" description="PAS" evidence="2">
    <location>
        <begin position="1363"/>
        <end position="1429"/>
    </location>
</feature>
<dbReference type="InterPro" id="IPR052994">
    <property type="entry name" value="Tiny_macrocysts_regulators"/>
</dbReference>
<dbReference type="EMBL" id="PYSW02000005">
    <property type="protein sequence ID" value="KAG2392183.1"/>
    <property type="molecule type" value="Genomic_DNA"/>
</dbReference>
<dbReference type="PANTHER" id="PTHR31600:SF2">
    <property type="entry name" value="GAMETE ENRICHED GENE 10 PROTEIN-RELATED"/>
    <property type="match status" value="1"/>
</dbReference>
<feature type="transmembrane region" description="Helical" evidence="1">
    <location>
        <begin position="284"/>
        <end position="304"/>
    </location>
</feature>
<name>A0AA88KNK0_NAELO</name>
<keyword evidence="1" id="KW-1133">Transmembrane helix</keyword>
<feature type="transmembrane region" description="Helical" evidence="1">
    <location>
        <begin position="1278"/>
        <end position="1302"/>
    </location>
</feature>
<dbReference type="SUPFAM" id="SSF55785">
    <property type="entry name" value="PYP-like sensor domain (PAS domain)"/>
    <property type="match status" value="1"/>
</dbReference>
<dbReference type="CDD" id="cd00130">
    <property type="entry name" value="PAS"/>
    <property type="match status" value="1"/>
</dbReference>
<evidence type="ECO:0000256" key="1">
    <source>
        <dbReference type="SAM" id="Phobius"/>
    </source>
</evidence>
<comment type="caution">
    <text evidence="3">The sequence shown here is derived from an EMBL/GenBank/DDBJ whole genome shotgun (WGS) entry which is preliminary data.</text>
</comment>
<dbReference type="PROSITE" id="PS50112">
    <property type="entry name" value="PAS"/>
    <property type="match status" value="1"/>
</dbReference>
<reference evidence="3 4" key="1">
    <citation type="journal article" date="2018" name="BMC Genomics">
        <title>The genome of Naegleria lovaniensis, the basis for a comparative approach to unravel pathogenicity factors of the human pathogenic amoeba N. fowleri.</title>
        <authorList>
            <person name="Liechti N."/>
            <person name="Schurch N."/>
            <person name="Bruggmann R."/>
            <person name="Wittwer M."/>
        </authorList>
    </citation>
    <scope>NUCLEOTIDE SEQUENCE [LARGE SCALE GENOMIC DNA]</scope>
    <source>
        <strain evidence="3 4">ATCC 30569</strain>
    </source>
</reference>
<feature type="transmembrane region" description="Helical" evidence="1">
    <location>
        <begin position="958"/>
        <end position="982"/>
    </location>
</feature>
<keyword evidence="1" id="KW-0472">Membrane</keyword>
<feature type="transmembrane region" description="Helical" evidence="1">
    <location>
        <begin position="1034"/>
        <end position="1055"/>
    </location>
</feature>
<feature type="transmembrane region" description="Helical" evidence="1">
    <location>
        <begin position="88"/>
        <end position="106"/>
    </location>
</feature>
<dbReference type="Gene3D" id="3.30.450.20">
    <property type="entry name" value="PAS domain"/>
    <property type="match status" value="1"/>
</dbReference>
<feature type="transmembrane region" description="Helical" evidence="1">
    <location>
        <begin position="244"/>
        <end position="263"/>
    </location>
</feature>
<feature type="transmembrane region" description="Helical" evidence="1">
    <location>
        <begin position="144"/>
        <end position="169"/>
    </location>
</feature>
<accession>A0AA88KNK0</accession>
<feature type="transmembrane region" description="Helical" evidence="1">
    <location>
        <begin position="310"/>
        <end position="334"/>
    </location>
</feature>
<proteinExistence type="predicted"/>
<dbReference type="PANTHER" id="PTHR31600">
    <property type="entry name" value="TINY MACROCYSTS PROTEIN B-RELATED"/>
    <property type="match status" value="1"/>
</dbReference>
<dbReference type="Proteomes" id="UP000816034">
    <property type="component" value="Unassembled WGS sequence"/>
</dbReference>